<dbReference type="GO" id="GO:0015074">
    <property type="term" value="P:DNA integration"/>
    <property type="evidence" value="ECO:0007669"/>
    <property type="project" value="InterPro"/>
</dbReference>
<dbReference type="InterPro" id="IPR002104">
    <property type="entry name" value="Integrase_catalytic"/>
</dbReference>
<dbReference type="SUPFAM" id="SSF56349">
    <property type="entry name" value="DNA breaking-rejoining enzymes"/>
    <property type="match status" value="1"/>
</dbReference>
<evidence type="ECO:0000259" key="2">
    <source>
        <dbReference type="PROSITE" id="PS51898"/>
    </source>
</evidence>
<sequence length="125" mass="14373">MNDLLHHTLEEVRIKTLGPVFPNRKGTQYRNFRTPFNNAVRKAGISDFTFHDLRHTFASRLVMSGVELPTVKELMGHKDIKMTLRYTHLSSDHKQNAVKALDNFGTNLRRFSRQGENMSDDGSSK</sequence>
<keyword evidence="4" id="KW-1185">Reference proteome</keyword>
<dbReference type="CDD" id="cd00796">
    <property type="entry name" value="INT_Rci_Hp1_C"/>
    <property type="match status" value="1"/>
</dbReference>
<accession>W4LHK0</accession>
<dbReference type="InterPro" id="IPR011010">
    <property type="entry name" value="DNA_brk_join_enz"/>
</dbReference>
<feature type="domain" description="Tyr recombinase" evidence="2">
    <location>
        <begin position="1"/>
        <end position="99"/>
    </location>
</feature>
<dbReference type="PANTHER" id="PTHR30349">
    <property type="entry name" value="PHAGE INTEGRASE-RELATED"/>
    <property type="match status" value="1"/>
</dbReference>
<dbReference type="EMBL" id="AZHX01002068">
    <property type="protein sequence ID" value="ETW97384.1"/>
    <property type="molecule type" value="Genomic_DNA"/>
</dbReference>
<dbReference type="InterPro" id="IPR050090">
    <property type="entry name" value="Tyrosine_recombinase_XerCD"/>
</dbReference>
<dbReference type="Proteomes" id="UP000019140">
    <property type="component" value="Unassembled WGS sequence"/>
</dbReference>
<keyword evidence="1" id="KW-0233">DNA recombination</keyword>
<protein>
    <recommendedName>
        <fullName evidence="2">Tyr recombinase domain-containing protein</fullName>
    </recommendedName>
</protein>
<dbReference type="Pfam" id="PF00589">
    <property type="entry name" value="Phage_integrase"/>
    <property type="match status" value="1"/>
</dbReference>
<dbReference type="Gene3D" id="1.10.443.10">
    <property type="entry name" value="Intergrase catalytic core"/>
    <property type="match status" value="1"/>
</dbReference>
<reference evidence="3 4" key="1">
    <citation type="journal article" date="2014" name="Nature">
        <title>An environmental bacterial taxon with a large and distinct metabolic repertoire.</title>
        <authorList>
            <person name="Wilson M.C."/>
            <person name="Mori T."/>
            <person name="Ruckert C."/>
            <person name="Uria A.R."/>
            <person name="Helf M.J."/>
            <person name="Takada K."/>
            <person name="Gernert C."/>
            <person name="Steffens U.A."/>
            <person name="Heycke N."/>
            <person name="Schmitt S."/>
            <person name="Rinke C."/>
            <person name="Helfrich E.J."/>
            <person name="Brachmann A.O."/>
            <person name="Gurgui C."/>
            <person name="Wakimoto T."/>
            <person name="Kracht M."/>
            <person name="Crusemann M."/>
            <person name="Hentschel U."/>
            <person name="Abe I."/>
            <person name="Matsunaga S."/>
            <person name="Kalinowski J."/>
            <person name="Takeyama H."/>
            <person name="Piel J."/>
        </authorList>
    </citation>
    <scope>NUCLEOTIDE SEQUENCE [LARGE SCALE GENOMIC DNA]</scope>
    <source>
        <strain evidence="4">TSY2</strain>
    </source>
</reference>
<dbReference type="AlphaFoldDB" id="W4LHK0"/>
<proteinExistence type="predicted"/>
<evidence type="ECO:0000313" key="3">
    <source>
        <dbReference type="EMBL" id="ETW97384.1"/>
    </source>
</evidence>
<dbReference type="GO" id="GO:0003677">
    <property type="term" value="F:DNA binding"/>
    <property type="evidence" value="ECO:0007669"/>
    <property type="project" value="InterPro"/>
</dbReference>
<dbReference type="InterPro" id="IPR013762">
    <property type="entry name" value="Integrase-like_cat_sf"/>
</dbReference>
<dbReference type="PROSITE" id="PS51898">
    <property type="entry name" value="TYR_RECOMBINASE"/>
    <property type="match status" value="1"/>
</dbReference>
<dbReference type="GO" id="GO:0006310">
    <property type="term" value="P:DNA recombination"/>
    <property type="evidence" value="ECO:0007669"/>
    <property type="project" value="UniProtKB-KW"/>
</dbReference>
<comment type="caution">
    <text evidence="3">The sequence shown here is derived from an EMBL/GenBank/DDBJ whole genome shotgun (WGS) entry which is preliminary data.</text>
</comment>
<dbReference type="PANTHER" id="PTHR30349:SF64">
    <property type="entry name" value="PROPHAGE INTEGRASE INTD-RELATED"/>
    <property type="match status" value="1"/>
</dbReference>
<organism evidence="3 4">
    <name type="scientific">Candidatus Entotheonella gemina</name>
    <dbReference type="NCBI Taxonomy" id="1429439"/>
    <lineage>
        <taxon>Bacteria</taxon>
        <taxon>Pseudomonadati</taxon>
        <taxon>Nitrospinota/Tectimicrobiota group</taxon>
        <taxon>Candidatus Tectimicrobiota</taxon>
        <taxon>Candidatus Entotheonellia</taxon>
        <taxon>Candidatus Entotheonellales</taxon>
        <taxon>Candidatus Entotheonellaceae</taxon>
        <taxon>Candidatus Entotheonella</taxon>
    </lineage>
</organism>
<name>W4LHK0_9BACT</name>
<dbReference type="HOGENOM" id="CLU_027562_41_1_7"/>
<gene>
    <name evidence="3" type="ORF">ETSY2_44710</name>
</gene>
<evidence type="ECO:0000313" key="4">
    <source>
        <dbReference type="Proteomes" id="UP000019140"/>
    </source>
</evidence>
<evidence type="ECO:0000256" key="1">
    <source>
        <dbReference type="ARBA" id="ARBA00023172"/>
    </source>
</evidence>